<keyword evidence="1" id="KW-0472">Membrane</keyword>
<reference evidence="5" key="1">
    <citation type="submission" date="2018-05" db="EMBL/GenBank/DDBJ databases">
        <title>Draft genome sequence of Stemphylium lycopersici strain CIDEFI 213.</title>
        <authorList>
            <person name="Medina R."/>
            <person name="Franco M.E.E."/>
            <person name="Lucentini C.G."/>
            <person name="Saparrat M.C.N."/>
            <person name="Balatti P.A."/>
        </authorList>
    </citation>
    <scope>NUCLEOTIDE SEQUENCE [LARGE SCALE GENOMIC DNA]</scope>
    <source>
        <strain evidence="5">CIDEFI 213</strain>
    </source>
</reference>
<evidence type="ECO:0000259" key="2">
    <source>
        <dbReference type="Pfam" id="PF12146"/>
    </source>
</evidence>
<sequence>MQCMSSPTRKEIDQSHTLSPFIPLQIGVPGIRNLSKIKRHRVILWCLLGLSSAPLHLFYNSAVFSSISSNNYWAISASESFIRDANCSHCSDTTGEFSSILNRLWNNASAGVLERLDPADCITSYATSIQSTRRNVLLVASNDKFPPANENAFINGSHVYWSSVFRAKDAMARDTARDSFDWICSGIDSERECSVEIGALKSSNSDAWVVSSNECPVGRVCNEPGYSVEYCLSEQADATCKLHFEPSIGIIITILNFVKAGVMLYAAFCVRDEPFMTLGDAVASFLEQPDPISANMCLSAFPDYKGFTDFKGVKHYRIGARKWTDPQYRWKDVISTARLALTIFMFLAAFSVAGIFLVVGINALPPGTTLSQLEFPIDMRNFPNSTIAKVVLANTPQLIFSLLYFYYNALLTAMLMGYEWVSYAHKRKGLHVSRKPKGAQRCTYFLQLPYRFSIPLLMLSATLHWLVSQSLFLMSIDFYDASGRPGDGRGEDSEFFGYQTVAYSPLAIISLMVLGGIMMGLRKSVGADEVIRDERPVSYDVIFGGRIESTIRTLGSGLPRPVNRMIELHEMYSVFTLLLVNAAAAVTFPPPTGPYHVGYKQHVFNKTTPNDPVAPANASSILLGTFYYPTLTIPIPGNNTSPYLDPTTAKLWGDILQYPNNSLQSFTTWNVLDAPPLDTTMLGLVQKPTVIFSPGGGENAVMYNALNAELASQGYTVLALDHPGETPYLQLPNGAQGIYGIDITASWNITLQTAVYRMRVSDTLAIVRDLFPAYVKSTGAPFNTTHYLALGHSVGGAASAGALAVEPAILGGMNLDGRFFDLPDVKKPFLMLAGAEHTDIFDPTMNAFAANQSGWYQWLNITGTNHQNFADLDDWVDLQGLRNETITPSLDTIWAPRMDYIVKTLVEAFFGFVLGDNLWFDEPSEVFPEIDYARGSTGTG</sequence>
<dbReference type="GO" id="GO:0003847">
    <property type="term" value="F:1-alkyl-2-acetylglycerophosphocholine esterase activity"/>
    <property type="evidence" value="ECO:0007669"/>
    <property type="project" value="UniProtKB-EC"/>
</dbReference>
<dbReference type="SUPFAM" id="SSF53474">
    <property type="entry name" value="alpha/beta-Hydrolases"/>
    <property type="match status" value="1"/>
</dbReference>
<accession>A0A364NDI7</accession>
<dbReference type="InterPro" id="IPR022742">
    <property type="entry name" value="Hydrolase_4"/>
</dbReference>
<feature type="transmembrane region" description="Helical" evidence="1">
    <location>
        <begin position="398"/>
        <end position="418"/>
    </location>
</feature>
<feature type="transmembrane region" description="Helical" evidence="1">
    <location>
        <begin position="496"/>
        <end position="517"/>
    </location>
</feature>
<keyword evidence="1" id="KW-1133">Transmembrane helix</keyword>
<feature type="transmembrane region" description="Helical" evidence="1">
    <location>
        <begin position="571"/>
        <end position="588"/>
    </location>
</feature>
<dbReference type="PANTHER" id="PTHR35395">
    <property type="entry name" value="DUF6536 DOMAIN-CONTAINING PROTEIN"/>
    <property type="match status" value="1"/>
</dbReference>
<feature type="domain" description="Serine aminopeptidase S33" evidence="2">
    <location>
        <begin position="687"/>
        <end position="813"/>
    </location>
</feature>
<dbReference type="InterPro" id="IPR046623">
    <property type="entry name" value="DUF6536"/>
</dbReference>
<dbReference type="Pfam" id="PF12146">
    <property type="entry name" value="Hydrolase_4"/>
    <property type="match status" value="1"/>
</dbReference>
<protein>
    <submittedName>
        <fullName evidence="4">Alpha/Beta hydrolase protein</fullName>
        <ecNumber evidence="4">3.1.1.1</ecNumber>
        <ecNumber evidence="4">3.1.1.47</ecNumber>
    </submittedName>
</protein>
<dbReference type="EC" id="3.1.1.47" evidence="4"/>
<evidence type="ECO:0000256" key="1">
    <source>
        <dbReference type="SAM" id="Phobius"/>
    </source>
</evidence>
<keyword evidence="1" id="KW-0812">Transmembrane</keyword>
<proteinExistence type="predicted"/>
<feature type="transmembrane region" description="Helical" evidence="1">
    <location>
        <begin position="42"/>
        <end position="59"/>
    </location>
</feature>
<organism evidence="4 5">
    <name type="scientific">Stemphylium lycopersici</name>
    <name type="common">Tomato gray leaf spot disease fungus</name>
    <name type="synonym">Thyrospora lycopersici</name>
    <dbReference type="NCBI Taxonomy" id="183478"/>
    <lineage>
        <taxon>Eukaryota</taxon>
        <taxon>Fungi</taxon>
        <taxon>Dikarya</taxon>
        <taxon>Ascomycota</taxon>
        <taxon>Pezizomycotina</taxon>
        <taxon>Dothideomycetes</taxon>
        <taxon>Pleosporomycetidae</taxon>
        <taxon>Pleosporales</taxon>
        <taxon>Pleosporineae</taxon>
        <taxon>Pleosporaceae</taxon>
        <taxon>Stemphylium</taxon>
    </lineage>
</organism>
<keyword evidence="5" id="KW-1185">Reference proteome</keyword>
<keyword evidence="4" id="KW-0378">Hydrolase</keyword>
<feature type="transmembrane region" description="Helical" evidence="1">
    <location>
        <begin position="456"/>
        <end position="476"/>
    </location>
</feature>
<dbReference type="STRING" id="183478.A0A364NDI7"/>
<dbReference type="GO" id="GO:0106435">
    <property type="term" value="F:carboxylesterase activity"/>
    <property type="evidence" value="ECO:0007669"/>
    <property type="project" value="UniProtKB-EC"/>
</dbReference>
<dbReference type="AlphaFoldDB" id="A0A364NDI7"/>
<evidence type="ECO:0000313" key="4">
    <source>
        <dbReference type="EMBL" id="RAR15346.1"/>
    </source>
</evidence>
<feature type="transmembrane region" description="Helical" evidence="1">
    <location>
        <begin position="339"/>
        <end position="364"/>
    </location>
</feature>
<dbReference type="InterPro" id="IPR029058">
    <property type="entry name" value="AB_hydrolase_fold"/>
</dbReference>
<comment type="caution">
    <text evidence="4">The sequence shown here is derived from an EMBL/GenBank/DDBJ whole genome shotgun (WGS) entry which is preliminary data.</text>
</comment>
<name>A0A364NDI7_STELY</name>
<evidence type="ECO:0000313" key="5">
    <source>
        <dbReference type="Proteomes" id="UP000249619"/>
    </source>
</evidence>
<dbReference type="Pfam" id="PF20163">
    <property type="entry name" value="DUF6536"/>
    <property type="match status" value="1"/>
</dbReference>
<dbReference type="Gene3D" id="3.40.50.1820">
    <property type="entry name" value="alpha/beta hydrolase"/>
    <property type="match status" value="1"/>
</dbReference>
<gene>
    <name evidence="4" type="ORF">DDE83_001175</name>
</gene>
<feature type="domain" description="DUF6536" evidence="3">
    <location>
        <begin position="1"/>
        <end position="82"/>
    </location>
</feature>
<evidence type="ECO:0000259" key="3">
    <source>
        <dbReference type="Pfam" id="PF20163"/>
    </source>
</evidence>
<dbReference type="EMBL" id="QGDH01000012">
    <property type="protein sequence ID" value="RAR15346.1"/>
    <property type="molecule type" value="Genomic_DNA"/>
</dbReference>
<dbReference type="EC" id="3.1.1.1" evidence="4"/>
<dbReference type="PANTHER" id="PTHR35395:SF1">
    <property type="entry name" value="DUF6536 DOMAIN-CONTAINING PROTEIN"/>
    <property type="match status" value="1"/>
</dbReference>
<dbReference type="Proteomes" id="UP000249619">
    <property type="component" value="Unassembled WGS sequence"/>
</dbReference>
<feature type="transmembrane region" description="Helical" evidence="1">
    <location>
        <begin position="248"/>
        <end position="268"/>
    </location>
</feature>